<comment type="subcellular location">
    <subcellularLocation>
        <location evidence="1">Nucleus</location>
    </subcellularLocation>
</comment>
<protein>
    <submittedName>
        <fullName evidence="4">Uncharacterized protein</fullName>
    </submittedName>
</protein>
<dbReference type="PANTHER" id="PTHR13348:SF0">
    <property type="entry name" value="RIBONUCLEASE P PROTEIN SUBUNIT P29"/>
    <property type="match status" value="1"/>
</dbReference>
<dbReference type="VEuPathDB" id="CryptoDB:Cvel_22955"/>
<evidence type="ECO:0000256" key="1">
    <source>
        <dbReference type="ARBA" id="ARBA00004123"/>
    </source>
</evidence>
<dbReference type="Pfam" id="PF01868">
    <property type="entry name" value="RNase_P-MRP_p29"/>
    <property type="match status" value="1"/>
</dbReference>
<evidence type="ECO:0000256" key="3">
    <source>
        <dbReference type="SAM" id="MobiDB-lite"/>
    </source>
</evidence>
<dbReference type="GO" id="GO:0033204">
    <property type="term" value="F:ribonuclease P RNA binding"/>
    <property type="evidence" value="ECO:0007669"/>
    <property type="project" value="InterPro"/>
</dbReference>
<dbReference type="SUPFAM" id="SSF101744">
    <property type="entry name" value="Rof/RNase P subunit-like"/>
    <property type="match status" value="1"/>
</dbReference>
<organism evidence="4">
    <name type="scientific">Chromera velia CCMP2878</name>
    <dbReference type="NCBI Taxonomy" id="1169474"/>
    <lineage>
        <taxon>Eukaryota</taxon>
        <taxon>Sar</taxon>
        <taxon>Alveolata</taxon>
        <taxon>Colpodellida</taxon>
        <taxon>Chromeraceae</taxon>
        <taxon>Chromera</taxon>
    </lineage>
</organism>
<sequence length="263" mass="28749">MSEKRKRKGDGSKDAKGRNSPTPPALPPAGTHPVYAPLHPQGLGPPEAAEKFLLSVNPKGEANKAQRSFLTQVAGRPLRLDNIRKSAATVDPLTDDASGGRFVLPKVPESRKPATRLKLSNTEIRRRGLHDLDPSVPFSEYEALHQLWSQYATDLIADAKSDTESATRLLGGDLHGAILTVESSKVPSLIGASGILLKETEQTFQVISRDNRLRILLKEPSVFAVQVGTRRFLLHGQHFLHRAAMRSKVKPKARGSVQMTTPK</sequence>
<dbReference type="InterPro" id="IPR002730">
    <property type="entry name" value="Rpp29/RNP1"/>
</dbReference>
<feature type="region of interest" description="Disordered" evidence="3">
    <location>
        <begin position="1"/>
        <end position="50"/>
    </location>
</feature>
<dbReference type="InterPro" id="IPR036980">
    <property type="entry name" value="RNase_P/MRP_Rpp29_sf"/>
</dbReference>
<dbReference type="GO" id="GO:0006364">
    <property type="term" value="P:rRNA processing"/>
    <property type="evidence" value="ECO:0007669"/>
    <property type="project" value="TreeGrafter"/>
</dbReference>
<feature type="compositionally biased region" description="Basic and acidic residues" evidence="3">
    <location>
        <begin position="1"/>
        <end position="17"/>
    </location>
</feature>
<accession>A0A0G4GR22</accession>
<evidence type="ECO:0000256" key="2">
    <source>
        <dbReference type="ARBA" id="ARBA00006181"/>
    </source>
</evidence>
<dbReference type="PANTHER" id="PTHR13348">
    <property type="entry name" value="RIBONUCLEASE P SUBUNIT P29"/>
    <property type="match status" value="1"/>
</dbReference>
<dbReference type="GO" id="GO:0001682">
    <property type="term" value="P:tRNA 5'-leader removal"/>
    <property type="evidence" value="ECO:0007669"/>
    <property type="project" value="InterPro"/>
</dbReference>
<dbReference type="GO" id="GO:0030677">
    <property type="term" value="C:ribonuclease P complex"/>
    <property type="evidence" value="ECO:0007669"/>
    <property type="project" value="InterPro"/>
</dbReference>
<dbReference type="InterPro" id="IPR023534">
    <property type="entry name" value="Rof/RNase_P-like"/>
</dbReference>
<dbReference type="GO" id="GO:0005634">
    <property type="term" value="C:nucleus"/>
    <property type="evidence" value="ECO:0007669"/>
    <property type="project" value="UniProtKB-SubCell"/>
</dbReference>
<evidence type="ECO:0000313" key="4">
    <source>
        <dbReference type="EMBL" id="CEM32797.1"/>
    </source>
</evidence>
<dbReference type="SMART" id="SM00538">
    <property type="entry name" value="POP4"/>
    <property type="match status" value="1"/>
</dbReference>
<dbReference type="Gene3D" id="2.30.30.210">
    <property type="entry name" value="Ribonuclease P/MRP, subunit p29"/>
    <property type="match status" value="1"/>
</dbReference>
<dbReference type="AlphaFoldDB" id="A0A0G4GR22"/>
<proteinExistence type="inferred from homology"/>
<dbReference type="GO" id="GO:0000172">
    <property type="term" value="C:ribonuclease MRP complex"/>
    <property type="evidence" value="ECO:0007669"/>
    <property type="project" value="InterPro"/>
</dbReference>
<comment type="similarity">
    <text evidence="2">Belongs to the eukaryotic/archaeal RNase P protein component 1 family.</text>
</comment>
<name>A0A0G4GR22_9ALVE</name>
<dbReference type="PhylomeDB" id="A0A0G4GR22"/>
<gene>
    <name evidence="4" type="ORF">Cvel_22955</name>
</gene>
<dbReference type="InterPro" id="IPR016848">
    <property type="entry name" value="RNase_P/MRP_Rpp29-subunit"/>
</dbReference>
<reference evidence="4" key="1">
    <citation type="submission" date="2014-11" db="EMBL/GenBank/DDBJ databases">
        <authorList>
            <person name="Otto D Thomas"/>
            <person name="Naeem Raeece"/>
        </authorList>
    </citation>
    <scope>NUCLEOTIDE SEQUENCE</scope>
</reference>
<dbReference type="EMBL" id="CDMZ01001450">
    <property type="protein sequence ID" value="CEM32797.1"/>
    <property type="molecule type" value="Genomic_DNA"/>
</dbReference>